<dbReference type="InterPro" id="IPR008930">
    <property type="entry name" value="Terpenoid_cyclase/PrenylTrfase"/>
</dbReference>
<dbReference type="GO" id="GO:0005576">
    <property type="term" value="C:extracellular region"/>
    <property type="evidence" value="ECO:0007669"/>
    <property type="project" value="UniProtKB-SubCell"/>
</dbReference>
<dbReference type="EMBL" id="RCHS01003465">
    <property type="protein sequence ID" value="RMX41646.1"/>
    <property type="molecule type" value="Genomic_DNA"/>
</dbReference>
<comment type="subcellular location">
    <subcellularLocation>
        <location evidence="1">Secreted</location>
    </subcellularLocation>
</comment>
<dbReference type="STRING" id="46731.A0A3M6TJY1"/>
<proteinExistence type="predicted"/>
<feature type="binding site" evidence="4">
    <location>
        <position position="184"/>
    </location>
    <ligand>
        <name>cyanocob(III)alamin</name>
        <dbReference type="ChEBI" id="CHEBI:17439"/>
    </ligand>
</feature>
<dbReference type="OrthoDB" id="5950489at2759"/>
<gene>
    <name evidence="8" type="ORF">pdam_00008899</name>
</gene>
<feature type="domain" description="Transcobalamin-like C-terminal" evidence="7">
    <location>
        <begin position="346"/>
        <end position="421"/>
    </location>
</feature>
<organism evidence="8 9">
    <name type="scientific">Pocillopora damicornis</name>
    <name type="common">Cauliflower coral</name>
    <name type="synonym">Millepora damicornis</name>
    <dbReference type="NCBI Taxonomy" id="46731"/>
    <lineage>
        <taxon>Eukaryota</taxon>
        <taxon>Metazoa</taxon>
        <taxon>Cnidaria</taxon>
        <taxon>Anthozoa</taxon>
        <taxon>Hexacorallia</taxon>
        <taxon>Scleractinia</taxon>
        <taxon>Astrocoeniina</taxon>
        <taxon>Pocilloporidae</taxon>
        <taxon>Pocillopora</taxon>
    </lineage>
</organism>
<dbReference type="Gene3D" id="1.50.10.20">
    <property type="match status" value="1"/>
</dbReference>
<keyword evidence="5" id="KW-1015">Disulfide bond</keyword>
<dbReference type="AlphaFoldDB" id="A0A3M6TJY1"/>
<feature type="disulfide bond" evidence="5">
    <location>
        <begin position="151"/>
        <end position="195"/>
    </location>
</feature>
<dbReference type="GO" id="GO:0031419">
    <property type="term" value="F:cobalamin binding"/>
    <property type="evidence" value="ECO:0007669"/>
    <property type="project" value="InterPro"/>
</dbReference>
<evidence type="ECO:0000256" key="5">
    <source>
        <dbReference type="PIRSR" id="PIRSR602157-2"/>
    </source>
</evidence>
<dbReference type="GO" id="GO:0015889">
    <property type="term" value="P:cobalamin transport"/>
    <property type="evidence" value="ECO:0007669"/>
    <property type="project" value="InterPro"/>
</dbReference>
<dbReference type="Pfam" id="PF01122">
    <property type="entry name" value="Cobalamin_bind"/>
    <property type="match status" value="1"/>
</dbReference>
<name>A0A3M6TJY1_POCDA</name>
<sequence>MSAMNFQLLTLLAIVALFSQATGYCGTRLLRTSITRAAVRAAEWLRNEQDENGTYGLGHVSAFAFNSLRLTGHSVETGAEHLNAEIIKADIGSLTGGRVALYILGALATCKDPSNFYDFNLIKSLKDKLTKFPQLGFNHPFQYSLAVMALCSSNAPLERKTLGHVNEILKKVENESHTASYHADTLAMQIMALTCIKKSIKGQKKKALEKKIQKAVNLGCRKLVKAQINDSTFGENEVTAALASQALLAAGWKTKRCSTTLRWLVSRQKPDGSFINLLSTLYVTPALIGALPHDVKNIACLRTTDVSDQQEQQNITVCVELKFVNTNKYTKGKTAPTTECVTVANGTNAYDILKEAAKKNSCYAFTTQKTSYGNSVTSICGVQRRPVDKFYWMIYVDEKSATTGVDDLRPGDGSTLSFRYKQLHWQ</sequence>
<keyword evidence="4" id="KW-0170">Cobalt</keyword>
<dbReference type="SUPFAM" id="SSF48239">
    <property type="entry name" value="Terpenoid cyclases/Protein prenyltransferases"/>
    <property type="match status" value="1"/>
</dbReference>
<dbReference type="InterPro" id="IPR002157">
    <property type="entry name" value="Cbl-bd_prot"/>
</dbReference>
<keyword evidence="3 6" id="KW-0732">Signal</keyword>
<comment type="caution">
    <text evidence="8">The sequence shown here is derived from an EMBL/GenBank/DDBJ whole genome shotgun (WGS) entry which is preliminary data.</text>
</comment>
<feature type="signal peptide" evidence="6">
    <location>
        <begin position="1"/>
        <end position="23"/>
    </location>
</feature>
<evidence type="ECO:0000256" key="3">
    <source>
        <dbReference type="ARBA" id="ARBA00022729"/>
    </source>
</evidence>
<keyword evidence="2" id="KW-0964">Secreted</keyword>
<evidence type="ECO:0000256" key="1">
    <source>
        <dbReference type="ARBA" id="ARBA00004613"/>
    </source>
</evidence>
<accession>A0A3M6TJY1</accession>
<dbReference type="PANTHER" id="PTHR10559:SF18">
    <property type="entry name" value="TRANSCOBALAMIN II"/>
    <property type="match status" value="1"/>
</dbReference>
<dbReference type="InterPro" id="IPR027954">
    <property type="entry name" value="Transcobalamin-like_C"/>
</dbReference>
<dbReference type="PANTHER" id="PTHR10559">
    <property type="entry name" value="TRANSCOBALAMIN-1/GASTRIC INTRINSIC FACTOR"/>
    <property type="match status" value="1"/>
</dbReference>
<evidence type="ECO:0000256" key="6">
    <source>
        <dbReference type="SAM" id="SignalP"/>
    </source>
</evidence>
<keyword evidence="9" id="KW-1185">Reference proteome</keyword>
<evidence type="ECO:0000259" key="7">
    <source>
        <dbReference type="Pfam" id="PF14478"/>
    </source>
</evidence>
<dbReference type="Proteomes" id="UP000275408">
    <property type="component" value="Unassembled WGS sequence"/>
</dbReference>
<dbReference type="Gene3D" id="2.170.130.30">
    <property type="match status" value="1"/>
</dbReference>
<evidence type="ECO:0000256" key="4">
    <source>
        <dbReference type="PIRSR" id="PIRSR602157-1"/>
    </source>
</evidence>
<evidence type="ECO:0000313" key="9">
    <source>
        <dbReference type="Proteomes" id="UP000275408"/>
    </source>
</evidence>
<dbReference type="Pfam" id="PF14478">
    <property type="entry name" value="DUF4430"/>
    <property type="match status" value="1"/>
</dbReference>
<evidence type="ECO:0000256" key="2">
    <source>
        <dbReference type="ARBA" id="ARBA00022525"/>
    </source>
</evidence>
<reference evidence="8 9" key="1">
    <citation type="journal article" date="2018" name="Sci. Rep.">
        <title>Comparative analysis of the Pocillopora damicornis genome highlights role of immune system in coral evolution.</title>
        <authorList>
            <person name="Cunning R."/>
            <person name="Bay R.A."/>
            <person name="Gillette P."/>
            <person name="Baker A.C."/>
            <person name="Traylor-Knowles N."/>
        </authorList>
    </citation>
    <scope>NUCLEOTIDE SEQUENCE [LARGE SCALE GENOMIC DNA]</scope>
    <source>
        <strain evidence="8">RSMAS</strain>
        <tissue evidence="8">Whole animal</tissue>
    </source>
</reference>
<feature type="chain" id="PRO_5017965537" description="Transcobalamin-like C-terminal domain-containing protein" evidence="6">
    <location>
        <begin position="24"/>
        <end position="426"/>
    </location>
</feature>
<protein>
    <recommendedName>
        <fullName evidence="7">Transcobalamin-like C-terminal domain-containing protein</fullName>
    </recommendedName>
</protein>
<evidence type="ECO:0000313" key="8">
    <source>
        <dbReference type="EMBL" id="RMX41646.1"/>
    </source>
</evidence>
<dbReference type="OMA" id="TMNQSKY"/>
<dbReference type="InterPro" id="IPR051588">
    <property type="entry name" value="Cobalamin_Transport"/>
</dbReference>